<dbReference type="Pfam" id="PF07730">
    <property type="entry name" value="HisKA_3"/>
    <property type="match status" value="1"/>
</dbReference>
<organism evidence="5 6">
    <name type="scientific">Roseateles aquatilis</name>
    <dbReference type="NCBI Taxonomy" id="431061"/>
    <lineage>
        <taxon>Bacteria</taxon>
        <taxon>Pseudomonadati</taxon>
        <taxon>Pseudomonadota</taxon>
        <taxon>Betaproteobacteria</taxon>
        <taxon>Burkholderiales</taxon>
        <taxon>Sphaerotilaceae</taxon>
        <taxon>Roseateles</taxon>
    </lineage>
</organism>
<dbReference type="Gene3D" id="1.20.5.1930">
    <property type="match status" value="1"/>
</dbReference>
<dbReference type="InterPro" id="IPR011123">
    <property type="entry name" value="Y_Y_Y"/>
</dbReference>
<keyword evidence="2" id="KW-0418">Kinase</keyword>
<keyword evidence="1" id="KW-0808">Transferase</keyword>
<comment type="caution">
    <text evidence="5">The sequence shown here is derived from an EMBL/GenBank/DDBJ whole genome shotgun (WGS) entry which is preliminary data.</text>
</comment>
<dbReference type="Gene3D" id="2.60.40.10">
    <property type="entry name" value="Immunoglobulins"/>
    <property type="match status" value="1"/>
</dbReference>
<keyword evidence="3" id="KW-0902">Two-component regulatory system</keyword>
<name>A0A246IZ52_9BURK</name>
<dbReference type="Gene3D" id="2.130.10.10">
    <property type="entry name" value="YVTN repeat-like/Quinoprotein amine dehydrogenase"/>
    <property type="match status" value="3"/>
</dbReference>
<dbReference type="InterPro" id="IPR050482">
    <property type="entry name" value="Sensor_HK_TwoCompSys"/>
</dbReference>
<dbReference type="Pfam" id="PF07494">
    <property type="entry name" value="Reg_prop"/>
    <property type="match status" value="1"/>
</dbReference>
<dbReference type="InterPro" id="IPR003594">
    <property type="entry name" value="HATPase_dom"/>
</dbReference>
<dbReference type="Pfam" id="PF07495">
    <property type="entry name" value="Y_Y_Y"/>
    <property type="match status" value="1"/>
</dbReference>
<dbReference type="EMBL" id="NIOF01000012">
    <property type="protein sequence ID" value="OWQ85640.1"/>
    <property type="molecule type" value="Genomic_DNA"/>
</dbReference>
<accession>A0A246IZ52</accession>
<sequence>MTPPPASSRSSRSPGSFGLFGLPRPLGLPRSLRRCRSARPFPRPWLPALCLAALLMPALASAQSSTPSEQPLAHLQHTTWTLKDGMPGPVMAIAQTTDGYLWLGTGMGLYRFDGLRFERFETLAGERLPSRQVLALHATRDNGLWVGLLAGGAALVRQGRVLHVDPAGGPFEASTRAFAEERDGTLWTATGLALLKRVGNRWTAIGPESGYGDGLPTATMNVVVDRQDNVWAVTPRNVFVKAAGQDRFVDSGVPMLGMTQLAVGPDGRVWANDMSDQVRGVAPLPSPAATGTGAAPPGRLPVPKSYFMPFFDRAGALWYGALGGLARMRPGGAGAPGEAPQFMAASPGGQGLAGDQVMRIFQDREGTVWVGSNGGLDRFRGAAVDLVDLPERSSGIALSTDADGALWIAARDVLLKRPADGGPLQPVPFAAGMESLTAAFVDRQQRLWIGGRTGVWRQEGKTFVQMPTADGEPWAGAVLDIAEDARGVLWLTANRYGLNRYVDGRLQRMGGRDGFPRRPPNCIASDAEGRLWFGYGDGSLRRHDGQRLTTLTAADGLRVGDIKVIAPKGPRLWIGGESGVQLVSAPGMPEIRLADPTALEGVSGIVETDAGDLWLNGARGITRITAAELRRALADPAYRPKARRIDLRDGLRGQAEQSWPLRTAVQTRDGLLWFSLNNGLVRIDPAKVPPGDAPAPPVDIQRVTSGGDGHPVPADRRLRLAPGTRDLEIDYTATTLAVPERVRFRYQLVGQDHDWQEAGTRRRAFYTNLGPGSFEFRVEASQDDGPWSDTPATMTVEIAPTLAQTWWVRTIGVLAVLAELSTLAWLRARQVATHARDRLTARVQERERIARDLHDTLLQGMYGLILRFEAVARRLPGVERAAMERVLVDADALLIEGRDRVADLRLPPPDTGRLEQTLDALGQQLMQSHPARFALTVDGAPRPLDPTLSASLCLIAREAIFNAFQHARAQRIDVSIQYAADAFSLIVQDDGIGVPDDVQARGGRPGHWGLSGMRERAELAGAVYRLTSRPDRGTEVALRVPAARAYGPRGEDRARALGGRWRRFWRRF</sequence>
<proteinExistence type="predicted"/>
<evidence type="ECO:0000313" key="6">
    <source>
        <dbReference type="Proteomes" id="UP000197468"/>
    </source>
</evidence>
<dbReference type="InterPro" id="IPR036890">
    <property type="entry name" value="HATPase_C_sf"/>
</dbReference>
<dbReference type="Proteomes" id="UP000197468">
    <property type="component" value="Unassembled WGS sequence"/>
</dbReference>
<evidence type="ECO:0000256" key="2">
    <source>
        <dbReference type="ARBA" id="ARBA00022777"/>
    </source>
</evidence>
<dbReference type="InterPro" id="IPR013783">
    <property type="entry name" value="Ig-like_fold"/>
</dbReference>
<dbReference type="SUPFAM" id="SSF63829">
    <property type="entry name" value="Calcium-dependent phosphotriesterase"/>
    <property type="match status" value="2"/>
</dbReference>
<dbReference type="SUPFAM" id="SSF55874">
    <property type="entry name" value="ATPase domain of HSP90 chaperone/DNA topoisomerase II/histidine kinase"/>
    <property type="match status" value="1"/>
</dbReference>
<protein>
    <recommendedName>
        <fullName evidence="4">Histidine kinase/HSP90-like ATPase domain-containing protein</fullName>
    </recommendedName>
</protein>
<dbReference type="GO" id="GO:0016020">
    <property type="term" value="C:membrane"/>
    <property type="evidence" value="ECO:0007669"/>
    <property type="project" value="InterPro"/>
</dbReference>
<dbReference type="PANTHER" id="PTHR24421:SF62">
    <property type="entry name" value="SENSORY TRANSDUCTION HISTIDINE KINASE"/>
    <property type="match status" value="1"/>
</dbReference>
<evidence type="ECO:0000256" key="1">
    <source>
        <dbReference type="ARBA" id="ARBA00022679"/>
    </source>
</evidence>
<dbReference type="GO" id="GO:0046983">
    <property type="term" value="F:protein dimerization activity"/>
    <property type="evidence" value="ECO:0007669"/>
    <property type="project" value="InterPro"/>
</dbReference>
<feature type="domain" description="Histidine kinase/HSP90-like ATPase" evidence="4">
    <location>
        <begin position="947"/>
        <end position="1044"/>
    </location>
</feature>
<dbReference type="InterPro" id="IPR015943">
    <property type="entry name" value="WD40/YVTN_repeat-like_dom_sf"/>
</dbReference>
<evidence type="ECO:0000259" key="4">
    <source>
        <dbReference type="SMART" id="SM00387"/>
    </source>
</evidence>
<dbReference type="GO" id="GO:0000155">
    <property type="term" value="F:phosphorelay sensor kinase activity"/>
    <property type="evidence" value="ECO:0007669"/>
    <property type="project" value="InterPro"/>
</dbReference>
<reference evidence="5 6" key="1">
    <citation type="journal article" date="2008" name="Int. J. Syst. Evol. Microbiol.">
        <title>Description of Roseateles aquatilis sp. nov. and Roseateles terrae sp. nov., in the class Betaproteobacteria, and emended description of the genus Roseateles.</title>
        <authorList>
            <person name="Gomila M."/>
            <person name="Bowien B."/>
            <person name="Falsen E."/>
            <person name="Moore E.R."/>
            <person name="Lalucat J."/>
        </authorList>
    </citation>
    <scope>NUCLEOTIDE SEQUENCE [LARGE SCALE GENOMIC DNA]</scope>
    <source>
        <strain evidence="5 6">CCUG 48205</strain>
    </source>
</reference>
<dbReference type="SMART" id="SM00387">
    <property type="entry name" value="HATPase_c"/>
    <property type="match status" value="1"/>
</dbReference>
<dbReference type="Gene3D" id="3.30.565.10">
    <property type="entry name" value="Histidine kinase-like ATPase, C-terminal domain"/>
    <property type="match status" value="1"/>
</dbReference>
<dbReference type="InterPro" id="IPR011110">
    <property type="entry name" value="Reg_prop"/>
</dbReference>
<evidence type="ECO:0000256" key="3">
    <source>
        <dbReference type="ARBA" id="ARBA00023012"/>
    </source>
</evidence>
<dbReference type="Pfam" id="PF02518">
    <property type="entry name" value="HATPase_c"/>
    <property type="match status" value="1"/>
</dbReference>
<evidence type="ECO:0000313" key="5">
    <source>
        <dbReference type="EMBL" id="OWQ85640.1"/>
    </source>
</evidence>
<dbReference type="AlphaFoldDB" id="A0A246IZ52"/>
<dbReference type="CDD" id="cd16917">
    <property type="entry name" value="HATPase_UhpB-NarQ-NarX-like"/>
    <property type="match status" value="1"/>
</dbReference>
<gene>
    <name evidence="5" type="ORF">CDN99_21380</name>
</gene>
<dbReference type="PANTHER" id="PTHR24421">
    <property type="entry name" value="NITRATE/NITRITE SENSOR PROTEIN NARX-RELATED"/>
    <property type="match status" value="1"/>
</dbReference>
<keyword evidence="6" id="KW-1185">Reference proteome</keyword>
<dbReference type="InterPro" id="IPR011712">
    <property type="entry name" value="Sig_transdc_His_kin_sub3_dim/P"/>
</dbReference>